<dbReference type="AlphaFoldDB" id="A0A9P6AYL3"/>
<organism evidence="2 3">
    <name type="scientific">Hydnum rufescens UP504</name>
    <dbReference type="NCBI Taxonomy" id="1448309"/>
    <lineage>
        <taxon>Eukaryota</taxon>
        <taxon>Fungi</taxon>
        <taxon>Dikarya</taxon>
        <taxon>Basidiomycota</taxon>
        <taxon>Agaricomycotina</taxon>
        <taxon>Agaricomycetes</taxon>
        <taxon>Cantharellales</taxon>
        <taxon>Hydnaceae</taxon>
        <taxon>Hydnum</taxon>
    </lineage>
</organism>
<dbReference type="Proteomes" id="UP000886523">
    <property type="component" value="Unassembled WGS sequence"/>
</dbReference>
<name>A0A9P6AYL3_9AGAM</name>
<feature type="region of interest" description="Disordered" evidence="1">
    <location>
        <begin position="150"/>
        <end position="174"/>
    </location>
</feature>
<protein>
    <submittedName>
        <fullName evidence="2">Uncharacterized protein</fullName>
    </submittedName>
</protein>
<comment type="caution">
    <text evidence="2">The sequence shown here is derived from an EMBL/GenBank/DDBJ whole genome shotgun (WGS) entry which is preliminary data.</text>
</comment>
<evidence type="ECO:0000256" key="1">
    <source>
        <dbReference type="SAM" id="MobiDB-lite"/>
    </source>
</evidence>
<proteinExistence type="predicted"/>
<accession>A0A9P6AYL3</accession>
<evidence type="ECO:0000313" key="3">
    <source>
        <dbReference type="Proteomes" id="UP000886523"/>
    </source>
</evidence>
<keyword evidence="3" id="KW-1185">Reference proteome</keyword>
<evidence type="ECO:0000313" key="2">
    <source>
        <dbReference type="EMBL" id="KAF9514250.1"/>
    </source>
</evidence>
<sequence>MPSLKLCDQSHEDYAAYHPDFEAAEKPNNSETDAGWLVPAKTLYKSPRAVRGYGHRYSHRNLRAVDVSAFYVGGRCGRGNRFRDPVGYIVFRRWGPIYNPFERSNRRKEGQRGCETVAAWELLVLPREESDDERAQLGERIEMEFYSKPSTARGRQYSQKKEPRFLFGDRELRR</sequence>
<feature type="compositionally biased region" description="Basic and acidic residues" evidence="1">
    <location>
        <begin position="159"/>
        <end position="174"/>
    </location>
</feature>
<gene>
    <name evidence="2" type="ORF">BS47DRAFT_1454029</name>
</gene>
<reference evidence="2" key="1">
    <citation type="journal article" date="2020" name="Nat. Commun.">
        <title>Large-scale genome sequencing of mycorrhizal fungi provides insights into the early evolution of symbiotic traits.</title>
        <authorList>
            <person name="Miyauchi S."/>
            <person name="Kiss E."/>
            <person name="Kuo A."/>
            <person name="Drula E."/>
            <person name="Kohler A."/>
            <person name="Sanchez-Garcia M."/>
            <person name="Morin E."/>
            <person name="Andreopoulos B."/>
            <person name="Barry K.W."/>
            <person name="Bonito G."/>
            <person name="Buee M."/>
            <person name="Carver A."/>
            <person name="Chen C."/>
            <person name="Cichocki N."/>
            <person name="Clum A."/>
            <person name="Culley D."/>
            <person name="Crous P.W."/>
            <person name="Fauchery L."/>
            <person name="Girlanda M."/>
            <person name="Hayes R.D."/>
            <person name="Keri Z."/>
            <person name="LaButti K."/>
            <person name="Lipzen A."/>
            <person name="Lombard V."/>
            <person name="Magnuson J."/>
            <person name="Maillard F."/>
            <person name="Murat C."/>
            <person name="Nolan M."/>
            <person name="Ohm R.A."/>
            <person name="Pangilinan J."/>
            <person name="Pereira M.F."/>
            <person name="Perotto S."/>
            <person name="Peter M."/>
            <person name="Pfister S."/>
            <person name="Riley R."/>
            <person name="Sitrit Y."/>
            <person name="Stielow J.B."/>
            <person name="Szollosi G."/>
            <person name="Zifcakova L."/>
            <person name="Stursova M."/>
            <person name="Spatafora J.W."/>
            <person name="Tedersoo L."/>
            <person name="Vaario L.M."/>
            <person name="Yamada A."/>
            <person name="Yan M."/>
            <person name="Wang P."/>
            <person name="Xu J."/>
            <person name="Bruns T."/>
            <person name="Baldrian P."/>
            <person name="Vilgalys R."/>
            <person name="Dunand C."/>
            <person name="Henrissat B."/>
            <person name="Grigoriev I.V."/>
            <person name="Hibbett D."/>
            <person name="Nagy L.G."/>
            <person name="Martin F.M."/>
        </authorList>
    </citation>
    <scope>NUCLEOTIDE SEQUENCE</scope>
    <source>
        <strain evidence="2">UP504</strain>
    </source>
</reference>
<dbReference type="EMBL" id="MU128963">
    <property type="protein sequence ID" value="KAF9514250.1"/>
    <property type="molecule type" value="Genomic_DNA"/>
</dbReference>